<reference evidence="7 8" key="1">
    <citation type="submission" date="2019-04" db="EMBL/GenBank/DDBJ databases">
        <title>Friends and foes A comparative genomics studyof 23 Aspergillus species from section Flavi.</title>
        <authorList>
            <consortium name="DOE Joint Genome Institute"/>
            <person name="Kjaerbolling I."/>
            <person name="Vesth T."/>
            <person name="Frisvad J.C."/>
            <person name="Nybo J.L."/>
            <person name="Theobald S."/>
            <person name="Kildgaard S."/>
            <person name="Isbrandt T."/>
            <person name="Kuo A."/>
            <person name="Sato A."/>
            <person name="Lyhne E.K."/>
            <person name="Kogle M.E."/>
            <person name="Wiebenga A."/>
            <person name="Kun R.S."/>
            <person name="Lubbers R.J."/>
            <person name="Makela M.R."/>
            <person name="Barry K."/>
            <person name="Chovatia M."/>
            <person name="Clum A."/>
            <person name="Daum C."/>
            <person name="Haridas S."/>
            <person name="He G."/>
            <person name="LaButti K."/>
            <person name="Lipzen A."/>
            <person name="Mondo S."/>
            <person name="Riley R."/>
            <person name="Salamov A."/>
            <person name="Simmons B.A."/>
            <person name="Magnuson J.K."/>
            <person name="Henrissat B."/>
            <person name="Mortensen U.H."/>
            <person name="Larsen T.O."/>
            <person name="Devries R.P."/>
            <person name="Grigoriev I.V."/>
            <person name="Machida M."/>
            <person name="Baker S.E."/>
            <person name="Andersen M.R."/>
        </authorList>
    </citation>
    <scope>NUCLEOTIDE SEQUENCE [LARGE SCALE GENOMIC DNA]</scope>
    <source>
        <strain evidence="7 8">IBT 29228</strain>
    </source>
</reference>
<dbReference type="PANTHER" id="PTHR43004:SF20">
    <property type="entry name" value="2-MONOOXYGENASE, PUTATIVE (AFU_ORTHOLOGUE AFUA_1G13660)-RELATED"/>
    <property type="match status" value="1"/>
</dbReference>
<evidence type="ECO:0000259" key="5">
    <source>
        <dbReference type="Pfam" id="PF01494"/>
    </source>
</evidence>
<dbReference type="CDD" id="cd02979">
    <property type="entry name" value="PHOX_C"/>
    <property type="match status" value="1"/>
</dbReference>
<dbReference type="Pfam" id="PF01494">
    <property type="entry name" value="FAD_binding_3"/>
    <property type="match status" value="1"/>
</dbReference>
<keyword evidence="4" id="KW-0560">Oxidoreductase</keyword>
<dbReference type="AlphaFoldDB" id="A0A5N7B1Z9"/>
<evidence type="ECO:0000256" key="1">
    <source>
        <dbReference type="ARBA" id="ARBA00007801"/>
    </source>
</evidence>
<evidence type="ECO:0000256" key="2">
    <source>
        <dbReference type="ARBA" id="ARBA00022630"/>
    </source>
</evidence>
<evidence type="ECO:0000313" key="7">
    <source>
        <dbReference type="EMBL" id="KAE8375168.1"/>
    </source>
</evidence>
<protein>
    <submittedName>
        <fullName evidence="7">Phenol hydroxylase</fullName>
    </submittedName>
</protein>
<dbReference type="PANTHER" id="PTHR43004">
    <property type="entry name" value="TRK SYSTEM POTASSIUM UPTAKE PROTEIN"/>
    <property type="match status" value="1"/>
</dbReference>
<keyword evidence="8" id="KW-1185">Reference proteome</keyword>
<dbReference type="InterPro" id="IPR038220">
    <property type="entry name" value="PHOX_C_sf"/>
</dbReference>
<dbReference type="Gene3D" id="3.40.30.20">
    <property type="match status" value="1"/>
</dbReference>
<dbReference type="GO" id="GO:0071949">
    <property type="term" value="F:FAD binding"/>
    <property type="evidence" value="ECO:0007669"/>
    <property type="project" value="InterPro"/>
</dbReference>
<dbReference type="InterPro" id="IPR012941">
    <property type="entry name" value="Phe_hydrox_C_dim_dom"/>
</dbReference>
<dbReference type="SUPFAM" id="SSF51905">
    <property type="entry name" value="FAD/NAD(P)-binding domain"/>
    <property type="match status" value="1"/>
</dbReference>
<dbReference type="GO" id="GO:0016709">
    <property type="term" value="F:oxidoreductase activity, acting on paired donors, with incorporation or reduction of molecular oxygen, NAD(P)H as one donor, and incorporation of one atom of oxygen"/>
    <property type="evidence" value="ECO:0007669"/>
    <property type="project" value="UniProtKB-ARBA"/>
</dbReference>
<dbReference type="Pfam" id="PF07976">
    <property type="entry name" value="Phe_hydrox_dim"/>
    <property type="match status" value="1"/>
</dbReference>
<dbReference type="InterPro" id="IPR050641">
    <property type="entry name" value="RIFMO-like"/>
</dbReference>
<evidence type="ECO:0000259" key="6">
    <source>
        <dbReference type="Pfam" id="PF07976"/>
    </source>
</evidence>
<proteinExistence type="inferred from homology"/>
<evidence type="ECO:0000256" key="4">
    <source>
        <dbReference type="ARBA" id="ARBA00023002"/>
    </source>
</evidence>
<dbReference type="SUPFAM" id="SSF52833">
    <property type="entry name" value="Thioredoxin-like"/>
    <property type="match status" value="1"/>
</dbReference>
<dbReference type="Gene3D" id="3.50.50.60">
    <property type="entry name" value="FAD/NAD(P)-binding domain"/>
    <property type="match status" value="2"/>
</dbReference>
<dbReference type="InterPro" id="IPR002938">
    <property type="entry name" value="FAD-bd"/>
</dbReference>
<dbReference type="InterPro" id="IPR036249">
    <property type="entry name" value="Thioredoxin-like_sf"/>
</dbReference>
<evidence type="ECO:0000313" key="8">
    <source>
        <dbReference type="Proteomes" id="UP000326198"/>
    </source>
</evidence>
<sequence length="431" mass="48826">MAPVIESHTDVLTIGTGPSCLAAAYWMARYGVNARIVNKRATKHRVLHDGVEITDFCFWEILDSAPYRMHELSQGRIERYILDVIKDSSSLVVERWVAAEALEYDTSLEGNHDEYPNHSPAEDTLRRRANCCLDLCWTKKQLDISLLPVYFRGVLDVVPITDFQVDASPRRLDRSSITLNTMREKMQQMLKPFQFDFKVCDWWTTYQIGQRIAQNFTKGRIYLAGDAVHNHSPKVGMAKFEAMKEVLNSVEPFAEGLLSHYGNSLLVHKNGQQIAKNLSPGERLIPAKGRNQAGGMCRWTTGVLQSDGRFRILLLAGDTRMEEQKRRVLAFGEYLASPGSVLRRVACKPAKLHAMIDVVTIHSAPVGDVQVLNFPEALRLLDDDNGWKYDKIWGDEKCPWDLQCDGKVYEKWGVDRLAGAVVALRLDQYIG</sequence>
<dbReference type="Proteomes" id="UP000326198">
    <property type="component" value="Unassembled WGS sequence"/>
</dbReference>
<evidence type="ECO:0000256" key="3">
    <source>
        <dbReference type="ARBA" id="ARBA00022827"/>
    </source>
</evidence>
<comment type="similarity">
    <text evidence="1">Belongs to the PheA/TfdB FAD monooxygenase family.</text>
</comment>
<keyword evidence="2" id="KW-0285">Flavoprotein</keyword>
<organism evidence="7 8">
    <name type="scientific">Aspergillus bertholletiae</name>
    <dbReference type="NCBI Taxonomy" id="1226010"/>
    <lineage>
        <taxon>Eukaryota</taxon>
        <taxon>Fungi</taxon>
        <taxon>Dikarya</taxon>
        <taxon>Ascomycota</taxon>
        <taxon>Pezizomycotina</taxon>
        <taxon>Eurotiomycetes</taxon>
        <taxon>Eurotiomycetidae</taxon>
        <taxon>Eurotiales</taxon>
        <taxon>Aspergillaceae</taxon>
        <taxon>Aspergillus</taxon>
        <taxon>Aspergillus subgen. Circumdati</taxon>
    </lineage>
</organism>
<name>A0A5N7B1Z9_9EURO</name>
<dbReference type="Gene3D" id="3.30.9.10">
    <property type="entry name" value="D-Amino Acid Oxidase, subunit A, domain 2"/>
    <property type="match status" value="1"/>
</dbReference>
<feature type="domain" description="FAD-binding" evidence="5">
    <location>
        <begin position="176"/>
        <end position="255"/>
    </location>
</feature>
<gene>
    <name evidence="7" type="ORF">BDV26DRAFT_299859</name>
</gene>
<accession>A0A5N7B1Z9</accession>
<dbReference type="EMBL" id="ML736266">
    <property type="protein sequence ID" value="KAE8375168.1"/>
    <property type="molecule type" value="Genomic_DNA"/>
</dbReference>
<dbReference type="SUPFAM" id="SSF54373">
    <property type="entry name" value="FAD-linked reductases, C-terminal domain"/>
    <property type="match status" value="1"/>
</dbReference>
<keyword evidence="3" id="KW-0274">FAD</keyword>
<dbReference type="InterPro" id="IPR036188">
    <property type="entry name" value="FAD/NAD-bd_sf"/>
</dbReference>
<dbReference type="OrthoDB" id="1716816at2759"/>
<feature type="domain" description="Phenol hydroxylase-like C-terminal dimerisation" evidence="6">
    <location>
        <begin position="260"/>
        <end position="431"/>
    </location>
</feature>